<organism evidence="4 5">
    <name type="scientific">Crotalaria pallida</name>
    <name type="common">Smooth rattlebox</name>
    <name type="synonym">Crotalaria striata</name>
    <dbReference type="NCBI Taxonomy" id="3830"/>
    <lineage>
        <taxon>Eukaryota</taxon>
        <taxon>Viridiplantae</taxon>
        <taxon>Streptophyta</taxon>
        <taxon>Embryophyta</taxon>
        <taxon>Tracheophyta</taxon>
        <taxon>Spermatophyta</taxon>
        <taxon>Magnoliopsida</taxon>
        <taxon>eudicotyledons</taxon>
        <taxon>Gunneridae</taxon>
        <taxon>Pentapetalae</taxon>
        <taxon>rosids</taxon>
        <taxon>fabids</taxon>
        <taxon>Fabales</taxon>
        <taxon>Fabaceae</taxon>
        <taxon>Papilionoideae</taxon>
        <taxon>50 kb inversion clade</taxon>
        <taxon>genistoids sensu lato</taxon>
        <taxon>core genistoids</taxon>
        <taxon>Crotalarieae</taxon>
        <taxon>Crotalaria</taxon>
    </lineage>
</organism>
<keyword evidence="2" id="KW-0677">Repeat</keyword>
<dbReference type="Gene3D" id="1.25.40.10">
    <property type="entry name" value="Tetratricopeptide repeat domain"/>
    <property type="match status" value="4"/>
</dbReference>
<evidence type="ECO:0000313" key="4">
    <source>
        <dbReference type="EMBL" id="KAK7290898.1"/>
    </source>
</evidence>
<keyword evidence="5" id="KW-1185">Reference proteome</keyword>
<evidence type="ECO:0000256" key="3">
    <source>
        <dbReference type="PROSITE-ProRule" id="PRU00708"/>
    </source>
</evidence>
<dbReference type="InterPro" id="IPR050872">
    <property type="entry name" value="PPR_P_subfamily"/>
</dbReference>
<evidence type="ECO:0000256" key="1">
    <source>
        <dbReference type="ARBA" id="ARBA00007626"/>
    </source>
</evidence>
<dbReference type="InterPro" id="IPR002885">
    <property type="entry name" value="PPR_rpt"/>
</dbReference>
<sequence length="519" mass="60405">MPYKIRQAQTLSRENNLRLLETLFNVRNLQTPVTPISQTLTTPQSQPHLLRTKATRFLHSHSHSDNTTPPHVFLQNLLKFRRDKPAAEVERALDLCGFDLNDDLVLAVLRRHRTDWRPAYVFFNWVSKAVPTRNGYAPSSSVYNEIIDILGKMKRFEEVHQVLDEMTKREGLINEHVFGTLLRRFAGAHKVEEAVGIFRRREEFGLEVDLEAFRTLLMWLCRYKHVEDAETLFHSKVNELMCDRDIKTWNVILNGWCVLGNVHEAKRVWKDIVASRCKRDLFTYGIFIKALTNKGKLGTALRLFRGMWDGGCKPDVVICNCIIDALCFKKRIPEALEVFREMDERGCQPNTATYNSLIKYMCKIQRMEKVYELVNEMEWRKGSSLPSAVTYSYLLSSLKEPGEVPGVLERMERNGCTMNDDVYNLVLRLYMEWDDQGGVRKTWEEMERNGWGPDRRSYTIMVHGHCDKGRTKDASRYFREMILKGIVPEPRTEKLLNSMNIQLKERTGQKGTEGETTNL</sequence>
<reference evidence="4 5" key="1">
    <citation type="submission" date="2024-01" db="EMBL/GenBank/DDBJ databases">
        <title>The genomes of 5 underutilized Papilionoideae crops provide insights into root nodulation and disease resistanc.</title>
        <authorList>
            <person name="Yuan L."/>
        </authorList>
    </citation>
    <scope>NUCLEOTIDE SEQUENCE [LARGE SCALE GENOMIC DNA]</scope>
    <source>
        <strain evidence="4">ZHUSHIDOU_FW_LH</strain>
        <tissue evidence="4">Leaf</tissue>
    </source>
</reference>
<dbReference type="NCBIfam" id="TIGR00756">
    <property type="entry name" value="PPR"/>
    <property type="match status" value="6"/>
</dbReference>
<comment type="similarity">
    <text evidence="1">Belongs to the PPR family. P subfamily.</text>
</comment>
<dbReference type="Proteomes" id="UP001372338">
    <property type="component" value="Unassembled WGS sequence"/>
</dbReference>
<evidence type="ECO:0000256" key="2">
    <source>
        <dbReference type="ARBA" id="ARBA00022737"/>
    </source>
</evidence>
<feature type="repeat" description="PPR" evidence="3">
    <location>
        <begin position="280"/>
        <end position="314"/>
    </location>
</feature>
<comment type="caution">
    <text evidence="4">The sequence shown here is derived from an EMBL/GenBank/DDBJ whole genome shotgun (WGS) entry which is preliminary data.</text>
</comment>
<dbReference type="PANTHER" id="PTHR46128">
    <property type="entry name" value="MITOCHONDRIAL GROUP I INTRON SPLICING FACTOR CCM1"/>
    <property type="match status" value="1"/>
</dbReference>
<evidence type="ECO:0000313" key="5">
    <source>
        <dbReference type="Proteomes" id="UP001372338"/>
    </source>
</evidence>
<dbReference type="InterPro" id="IPR011990">
    <property type="entry name" value="TPR-like_helical_dom_sf"/>
</dbReference>
<dbReference type="AlphaFoldDB" id="A0AAN9P9W0"/>
<feature type="repeat" description="PPR" evidence="3">
    <location>
        <begin position="139"/>
        <end position="169"/>
    </location>
</feature>
<dbReference type="EMBL" id="JAYWIO010000001">
    <property type="protein sequence ID" value="KAK7290898.1"/>
    <property type="molecule type" value="Genomic_DNA"/>
</dbReference>
<dbReference type="Pfam" id="PF12854">
    <property type="entry name" value="PPR_1"/>
    <property type="match status" value="1"/>
</dbReference>
<feature type="repeat" description="PPR" evidence="3">
    <location>
        <begin position="315"/>
        <end position="349"/>
    </location>
</feature>
<dbReference type="PANTHER" id="PTHR46128:SF253">
    <property type="entry name" value="PENTACOTRIPEPTIDE-REPEAT REGION OF PRORP DOMAIN-CONTAINING PROTEIN"/>
    <property type="match status" value="1"/>
</dbReference>
<accession>A0AAN9P9W0</accession>
<gene>
    <name evidence="4" type="ORF">RIF29_05668</name>
</gene>
<feature type="repeat" description="PPR" evidence="3">
    <location>
        <begin position="245"/>
        <end position="279"/>
    </location>
</feature>
<dbReference type="Pfam" id="PF13041">
    <property type="entry name" value="PPR_2"/>
    <property type="match status" value="2"/>
</dbReference>
<name>A0AAN9P9W0_CROPI</name>
<proteinExistence type="inferred from homology"/>
<dbReference type="PROSITE" id="PS51375">
    <property type="entry name" value="PPR"/>
    <property type="match status" value="6"/>
</dbReference>
<feature type="repeat" description="PPR" evidence="3">
    <location>
        <begin position="454"/>
        <end position="488"/>
    </location>
</feature>
<protein>
    <recommendedName>
        <fullName evidence="6">Pentatricopeptide repeat-containing protein</fullName>
    </recommendedName>
</protein>
<dbReference type="Pfam" id="PF01535">
    <property type="entry name" value="PPR"/>
    <property type="match status" value="1"/>
</dbReference>
<evidence type="ECO:0008006" key="6">
    <source>
        <dbReference type="Google" id="ProtNLM"/>
    </source>
</evidence>
<feature type="repeat" description="PPR" evidence="3">
    <location>
        <begin position="350"/>
        <end position="384"/>
    </location>
</feature>